<keyword evidence="2" id="KW-0396">Initiation factor</keyword>
<dbReference type="SUPFAM" id="SSF55200">
    <property type="entry name" value="Translation initiation factor IF3, C-terminal domain"/>
    <property type="match status" value="1"/>
</dbReference>
<evidence type="ECO:0000256" key="2">
    <source>
        <dbReference type="ARBA" id="ARBA00022540"/>
    </source>
</evidence>
<dbReference type="EMBL" id="CAXKWB010009342">
    <property type="protein sequence ID" value="CAL4094380.1"/>
    <property type="molecule type" value="Genomic_DNA"/>
</dbReference>
<reference evidence="4 5" key="1">
    <citation type="submission" date="2024-05" db="EMBL/GenBank/DDBJ databases">
        <authorList>
            <person name="Wallberg A."/>
        </authorList>
    </citation>
    <scope>NUCLEOTIDE SEQUENCE [LARGE SCALE GENOMIC DNA]</scope>
</reference>
<dbReference type="AlphaFoldDB" id="A0AAV2QQT4"/>
<comment type="caution">
    <text evidence="4">The sequence shown here is derived from an EMBL/GenBank/DDBJ whole genome shotgun (WGS) entry which is preliminary data.</text>
</comment>
<dbReference type="Proteomes" id="UP001497623">
    <property type="component" value="Unassembled WGS sequence"/>
</dbReference>
<organism evidence="4 5">
    <name type="scientific">Meganyctiphanes norvegica</name>
    <name type="common">Northern krill</name>
    <name type="synonym">Thysanopoda norvegica</name>
    <dbReference type="NCBI Taxonomy" id="48144"/>
    <lineage>
        <taxon>Eukaryota</taxon>
        <taxon>Metazoa</taxon>
        <taxon>Ecdysozoa</taxon>
        <taxon>Arthropoda</taxon>
        <taxon>Crustacea</taxon>
        <taxon>Multicrustacea</taxon>
        <taxon>Malacostraca</taxon>
        <taxon>Eumalacostraca</taxon>
        <taxon>Eucarida</taxon>
        <taxon>Euphausiacea</taxon>
        <taxon>Euphausiidae</taxon>
        <taxon>Meganyctiphanes</taxon>
    </lineage>
</organism>
<evidence type="ECO:0000313" key="4">
    <source>
        <dbReference type="EMBL" id="CAL4094380.1"/>
    </source>
</evidence>
<accession>A0AAV2QQT4</accession>
<name>A0AAV2QQT4_MEGNR</name>
<keyword evidence="3" id="KW-0648">Protein biosynthesis</keyword>
<sequence>MSLVSNVSRINHCISHFKYLERNKCLANHAIKQMHSIRRSKSQGNFTALEQCRTFWVNSNQYLTPIRLHSTCSILAAKKDTEKEYSSTKKQYDSPLITLIDRDDKTTVLSLSQAQRLSKRRNLKLVKIEDPTLQKQERPLYKLLTGKEYFDEQILKKDEMVKDASGVKGEKTILISGQIEKHDLESKMKNVIKWLKKSQRVKVTISAGKSNEDDRARVLKKMEEAVAPVGGRLLQVREKGDNIKFYIEPHKVTINDQESAL</sequence>
<gene>
    <name evidence="4" type="ORF">MNOR_LOCUS15136</name>
</gene>
<evidence type="ECO:0000256" key="1">
    <source>
        <dbReference type="ARBA" id="ARBA00005439"/>
    </source>
</evidence>
<evidence type="ECO:0000313" key="5">
    <source>
        <dbReference type="Proteomes" id="UP001497623"/>
    </source>
</evidence>
<dbReference type="InterPro" id="IPR001288">
    <property type="entry name" value="Translation_initiation_fac_3"/>
</dbReference>
<dbReference type="GO" id="GO:0032790">
    <property type="term" value="P:ribosome disassembly"/>
    <property type="evidence" value="ECO:0007669"/>
    <property type="project" value="TreeGrafter"/>
</dbReference>
<proteinExistence type="inferred from homology"/>
<dbReference type="GO" id="GO:0043022">
    <property type="term" value="F:ribosome binding"/>
    <property type="evidence" value="ECO:0007669"/>
    <property type="project" value="TreeGrafter"/>
</dbReference>
<dbReference type="GO" id="GO:0003743">
    <property type="term" value="F:translation initiation factor activity"/>
    <property type="evidence" value="ECO:0007669"/>
    <property type="project" value="UniProtKB-KW"/>
</dbReference>
<evidence type="ECO:0000256" key="3">
    <source>
        <dbReference type="ARBA" id="ARBA00022917"/>
    </source>
</evidence>
<dbReference type="InterPro" id="IPR036788">
    <property type="entry name" value="T_IF-3_C_sf"/>
</dbReference>
<dbReference type="Gene3D" id="3.30.110.10">
    <property type="entry name" value="Translation initiation factor 3 (IF-3), C-terminal domain"/>
    <property type="match status" value="1"/>
</dbReference>
<keyword evidence="5" id="KW-1185">Reference proteome</keyword>
<dbReference type="GO" id="GO:0070124">
    <property type="term" value="P:mitochondrial translational initiation"/>
    <property type="evidence" value="ECO:0007669"/>
    <property type="project" value="TreeGrafter"/>
</dbReference>
<protein>
    <submittedName>
        <fullName evidence="4">Uncharacterized protein</fullName>
    </submittedName>
</protein>
<comment type="similarity">
    <text evidence="1">Belongs to the IF-3 family.</text>
</comment>
<dbReference type="PANTHER" id="PTHR10938">
    <property type="entry name" value="TRANSLATION INITIATION FACTOR IF-3"/>
    <property type="match status" value="1"/>
</dbReference>
<dbReference type="PANTHER" id="PTHR10938:SF0">
    <property type="entry name" value="TRANSLATION INITIATION FACTOR IF-3, MITOCHONDRIAL"/>
    <property type="match status" value="1"/>
</dbReference>
<dbReference type="GO" id="GO:0005739">
    <property type="term" value="C:mitochondrion"/>
    <property type="evidence" value="ECO:0007669"/>
    <property type="project" value="TreeGrafter"/>
</dbReference>